<evidence type="ECO:0000313" key="2">
    <source>
        <dbReference type="EMBL" id="MTG98827.1"/>
    </source>
</evidence>
<reference evidence="2 3" key="1">
    <citation type="submission" date="2019-11" db="EMBL/GenBank/DDBJ databases">
        <title>Genome of Strain BIT-d1.</title>
        <authorList>
            <person name="Yang Y."/>
        </authorList>
    </citation>
    <scope>NUCLEOTIDE SEQUENCE [LARGE SCALE GENOMIC DNA]</scope>
    <source>
        <strain evidence="2 3">BIT-d1</strain>
    </source>
</reference>
<dbReference type="Proteomes" id="UP000438760">
    <property type="component" value="Unassembled WGS sequence"/>
</dbReference>
<dbReference type="InterPro" id="IPR021109">
    <property type="entry name" value="Peptidase_aspartic_dom_sf"/>
</dbReference>
<feature type="signal peptide" evidence="1">
    <location>
        <begin position="1"/>
        <end position="18"/>
    </location>
</feature>
<dbReference type="Gene3D" id="2.40.70.10">
    <property type="entry name" value="Acid Proteases"/>
    <property type="match status" value="2"/>
</dbReference>
<feature type="chain" id="PRO_5026011043" description="Aspartyl protease" evidence="1">
    <location>
        <begin position="19"/>
        <end position="418"/>
    </location>
</feature>
<evidence type="ECO:0000313" key="3">
    <source>
        <dbReference type="Proteomes" id="UP000438760"/>
    </source>
</evidence>
<protein>
    <recommendedName>
        <fullName evidence="4">Aspartyl protease</fullName>
    </recommendedName>
</protein>
<keyword evidence="1" id="KW-0732">Signal</keyword>
<dbReference type="RefSeq" id="WP_155092842.1">
    <property type="nucleotide sequence ID" value="NZ_WMJX01000031.1"/>
</dbReference>
<gene>
    <name evidence="2" type="ORF">GJV76_11915</name>
</gene>
<name>A0A6I3LM93_9FLAO</name>
<dbReference type="CDD" id="cd05483">
    <property type="entry name" value="retropepsin_like_bacteria"/>
    <property type="match status" value="1"/>
</dbReference>
<dbReference type="SUPFAM" id="SSF50630">
    <property type="entry name" value="Acid proteases"/>
    <property type="match status" value="1"/>
</dbReference>
<comment type="caution">
    <text evidence="2">The sequence shown here is derived from an EMBL/GenBank/DDBJ whole genome shotgun (WGS) entry which is preliminary data.</text>
</comment>
<dbReference type="EMBL" id="WMJX01000031">
    <property type="protein sequence ID" value="MTG98827.1"/>
    <property type="molecule type" value="Genomic_DNA"/>
</dbReference>
<sequence>MKKTILFLCLIICSTLNAQIHLNPDLHKLVVQHKYGELHLKNKTNQEKDKYFFDAVYYSSVNQPKTSQQYLEKLIEEDSLFLQKIEYWKLASENNIKLFNYNQAYLASKHILENFKDKLSPEELSDEQNNLNIWFTLKDVPNQEISSFKTVEIVTQKDLANLTTIEVTANNTQKDFVFDTGAGLNCITISLAKEMNFTILPDNNVTARSFTGVNNKVLLAIAPKLQIGSLTVTNAVFLVYPDEAFTFANGKYKIHGIIGFPIAKDLGTITFEKNQLTFAKNIQDNNSDKNLYFEYLRPILLLKYKGEQLPFNLDTGAQKSQFSKPLFDLFKEEISAKAKKITTTTSSAGAQEKTQNLYLLKNQKFWLTNKKIKLPEMLIDFNNIDVYGPYNYGNIGQDILSQYKKVIISFNHNYLKLE</sequence>
<evidence type="ECO:0000256" key="1">
    <source>
        <dbReference type="SAM" id="SignalP"/>
    </source>
</evidence>
<organism evidence="2 3">
    <name type="scientific">Myroides albus</name>
    <dbReference type="NCBI Taxonomy" id="2562892"/>
    <lineage>
        <taxon>Bacteria</taxon>
        <taxon>Pseudomonadati</taxon>
        <taxon>Bacteroidota</taxon>
        <taxon>Flavobacteriia</taxon>
        <taxon>Flavobacteriales</taxon>
        <taxon>Flavobacteriaceae</taxon>
        <taxon>Myroides</taxon>
    </lineage>
</organism>
<evidence type="ECO:0008006" key="4">
    <source>
        <dbReference type="Google" id="ProtNLM"/>
    </source>
</evidence>
<dbReference type="AlphaFoldDB" id="A0A6I3LM93"/>
<dbReference type="Pfam" id="PF13650">
    <property type="entry name" value="Asp_protease_2"/>
    <property type="match status" value="1"/>
</dbReference>
<dbReference type="InterPro" id="IPR034122">
    <property type="entry name" value="Retropepsin-like_bacterial"/>
</dbReference>
<accession>A0A6I3LM93</accession>
<dbReference type="OrthoDB" id="622881at2"/>
<proteinExistence type="predicted"/>
<keyword evidence="3" id="KW-1185">Reference proteome</keyword>